<dbReference type="PANTHER" id="PTHR43135">
    <property type="entry name" value="ALPHA-D-RIBOSE 1-METHYLPHOSPHONATE 5-TRIPHOSPHATE DIPHOSPHATASE"/>
    <property type="match status" value="1"/>
</dbReference>
<dbReference type="PANTHER" id="PTHR43135:SF3">
    <property type="entry name" value="ALPHA-D-RIBOSE 1-METHYLPHOSPHONATE 5-TRIPHOSPHATE DIPHOSPHATASE"/>
    <property type="match status" value="1"/>
</dbReference>
<dbReference type="Gene3D" id="1.20.58.520">
    <property type="entry name" value="Amidohydrolase"/>
    <property type="match status" value="1"/>
</dbReference>
<feature type="signal peptide" evidence="1">
    <location>
        <begin position="1"/>
        <end position="28"/>
    </location>
</feature>
<dbReference type="KEGG" id="tsig:D6T69_10090"/>
<name>A0A3S8R7T1_9FLAO</name>
<evidence type="ECO:0000313" key="3">
    <source>
        <dbReference type="EMBL" id="AZJ35851.1"/>
    </source>
</evidence>
<reference evidence="3 4" key="1">
    <citation type="submission" date="2018-09" db="EMBL/GenBank/DDBJ databases">
        <title>Insights into the microbiota of Asian seabass (Lates calcarifer) with tenacibaculosis symptoms and description of sp. nov. Tenacibaculum singaporense.</title>
        <authorList>
            <person name="Miyake S."/>
            <person name="Soh M."/>
            <person name="Azman M.N."/>
            <person name="Ngoh S.Y."/>
            <person name="Orban L."/>
        </authorList>
    </citation>
    <scope>NUCLEOTIDE SEQUENCE [LARGE SCALE GENOMIC DNA]</scope>
    <source>
        <strain evidence="3 4">DSM 106434</strain>
    </source>
</reference>
<dbReference type="Gene3D" id="3.40.50.10910">
    <property type="entry name" value="Amidohydrolase"/>
    <property type="match status" value="1"/>
</dbReference>
<dbReference type="InterPro" id="IPR032466">
    <property type="entry name" value="Metal_Hydrolase"/>
</dbReference>
<feature type="domain" description="Amidohydrolase-related" evidence="2">
    <location>
        <begin position="87"/>
        <end position="442"/>
    </location>
</feature>
<organism evidence="3 4">
    <name type="scientific">Tenacibaculum singaporense</name>
    <dbReference type="NCBI Taxonomy" id="2358479"/>
    <lineage>
        <taxon>Bacteria</taxon>
        <taxon>Pseudomonadati</taxon>
        <taxon>Bacteroidota</taxon>
        <taxon>Flavobacteriia</taxon>
        <taxon>Flavobacteriales</taxon>
        <taxon>Flavobacteriaceae</taxon>
        <taxon>Tenacibaculum</taxon>
    </lineage>
</organism>
<protein>
    <submittedName>
        <fullName evidence="3">Amidohydrolase</fullName>
    </submittedName>
</protein>
<dbReference type="SUPFAM" id="SSF51338">
    <property type="entry name" value="Composite domain of metallo-dependent hydrolases"/>
    <property type="match status" value="1"/>
</dbReference>
<dbReference type="Proteomes" id="UP000274593">
    <property type="component" value="Chromosome"/>
</dbReference>
<feature type="chain" id="PRO_5019266298" evidence="1">
    <location>
        <begin position="29"/>
        <end position="473"/>
    </location>
</feature>
<dbReference type="InterPro" id="IPR006680">
    <property type="entry name" value="Amidohydro-rel"/>
</dbReference>
<dbReference type="GO" id="GO:0016810">
    <property type="term" value="F:hydrolase activity, acting on carbon-nitrogen (but not peptide) bonds"/>
    <property type="evidence" value="ECO:0007669"/>
    <property type="project" value="InterPro"/>
</dbReference>
<evidence type="ECO:0000256" key="1">
    <source>
        <dbReference type="SAM" id="SignalP"/>
    </source>
</evidence>
<dbReference type="Pfam" id="PF01979">
    <property type="entry name" value="Amidohydro_1"/>
    <property type="match status" value="1"/>
</dbReference>
<evidence type="ECO:0000313" key="4">
    <source>
        <dbReference type="Proteomes" id="UP000274593"/>
    </source>
</evidence>
<dbReference type="AlphaFoldDB" id="A0A3S8R7T1"/>
<dbReference type="InterPro" id="IPR011059">
    <property type="entry name" value="Metal-dep_hydrolase_composite"/>
</dbReference>
<dbReference type="EMBL" id="CP032548">
    <property type="protein sequence ID" value="AZJ35851.1"/>
    <property type="molecule type" value="Genomic_DNA"/>
</dbReference>
<sequence length="473" mass="53306">MKHLKVSNLLLLLTVSFFLINCTKSNKAEIEKESNTYVIKNVNVIPMTKNNNVIENATVVIHNNKIKSINDSIPSEATIIDGKGKWLIPGLIDMHVHTLSNGSFSRGYATRGSTVNFNTQNLMTPYIANGVTTVFELSGRLGHFSQRDKIMDKSVIGPRIAIAAVIDGKGNEIKATTPLEGRQSVRNAKGLGYRFIKVYTWLNEETFKAVIDEAEKQNMKVVGHIPATFEGKPAEDLFVPHFGLIAHAEELSKQTNDYSYEKAQEFARLAKENNTWLIPNLSNMVWISKQAKSLENIQKLPSLKYVHPLMQSKWLNSNRYHGASPELIEFYNKQKDFHIQIVKAFKEANVPMLAGTDAGISGIVWGFSLHDELELLVETGLTPEEALTYATRLPAKWLEIGDKIGTIEAGKFADLILLDKNPLEKIENTRSISGVFVNGKWLNKNKINSMLQKVEQWNNANKEKFQWKNRKNL</sequence>
<dbReference type="RefSeq" id="WP_125067611.1">
    <property type="nucleotide sequence ID" value="NZ_CP032548.1"/>
</dbReference>
<evidence type="ECO:0000259" key="2">
    <source>
        <dbReference type="Pfam" id="PF01979"/>
    </source>
</evidence>
<dbReference type="InterPro" id="IPR051781">
    <property type="entry name" value="Metallo-dep_Hydrolase"/>
</dbReference>
<keyword evidence="4" id="KW-1185">Reference proteome</keyword>
<dbReference type="SUPFAM" id="SSF51556">
    <property type="entry name" value="Metallo-dependent hydrolases"/>
    <property type="match status" value="1"/>
</dbReference>
<gene>
    <name evidence="3" type="ORF">D6T69_10090</name>
</gene>
<proteinExistence type="predicted"/>
<dbReference type="Gene3D" id="2.30.40.10">
    <property type="entry name" value="Urease, subunit C, domain 1"/>
    <property type="match status" value="1"/>
</dbReference>
<dbReference type="Gene3D" id="3.30.110.90">
    <property type="entry name" value="Amidohydrolase"/>
    <property type="match status" value="1"/>
</dbReference>
<keyword evidence="3" id="KW-0378">Hydrolase</keyword>
<keyword evidence="1" id="KW-0732">Signal</keyword>
<accession>A0A3S8R7T1</accession>